<dbReference type="OrthoDB" id="8747784at2"/>
<dbReference type="Gene3D" id="1.10.357.10">
    <property type="entry name" value="Tetracycline Repressor, domain 2"/>
    <property type="match status" value="2"/>
</dbReference>
<keyword evidence="2" id="KW-1185">Reference proteome</keyword>
<proteinExistence type="predicted"/>
<dbReference type="AlphaFoldDB" id="A0A4P6KRP4"/>
<gene>
    <name evidence="1" type="ORF">EWM63_00995</name>
</gene>
<dbReference type="SUPFAM" id="SSF46689">
    <property type="entry name" value="Homeodomain-like"/>
    <property type="match status" value="2"/>
</dbReference>
<organism evidence="1 2">
    <name type="scientific">Pseudoduganella lutea</name>
    <dbReference type="NCBI Taxonomy" id="321985"/>
    <lineage>
        <taxon>Bacteria</taxon>
        <taxon>Pseudomonadati</taxon>
        <taxon>Pseudomonadota</taxon>
        <taxon>Betaproteobacteria</taxon>
        <taxon>Burkholderiales</taxon>
        <taxon>Oxalobacteraceae</taxon>
        <taxon>Telluria group</taxon>
        <taxon>Pseudoduganella</taxon>
    </lineage>
</organism>
<name>A0A4P6KRP4_9BURK</name>
<dbReference type="PROSITE" id="PS51257">
    <property type="entry name" value="PROKAR_LIPOPROTEIN"/>
    <property type="match status" value="1"/>
</dbReference>
<sequence length="408" mass="42907">MKTTRKTPSAGALLAAACDIVAGGGGLHALALRPLAQKLGVSVTVLATHFGDRAGVLAAICRAASASDAVPFERWRATLAAMGAMTPAMAADLAEAMLEEEATARRALSMLYVAMLHASASDPSLRPAFAGWAGQRRGFWDEFGRRAGIPGPMLACGWWHGYAIAEQFYGLALDGNLPYRMLRRLCLQRLFAGPAAGSAAAAEDALFVHAGERMRHAMEPPAAGADSARVPAWLAPAARACGMRLAAEGIGGLTHRAVAADIGIAHTTLSYRFPTQHHLVLAGLASITAHVLGAVDGPGLDDVQRLRSEGDGRKLDLARANCAVALAATHMPELVPHTAHMRSRRGIHLARVFRKYLPDTPGIDALCAQVVSLGLTGLINSLPPGDACEQSVQAAFTAAARWLQDRHR</sequence>
<dbReference type="KEGG" id="plue:EWM63_00995"/>
<evidence type="ECO:0008006" key="3">
    <source>
        <dbReference type="Google" id="ProtNLM"/>
    </source>
</evidence>
<evidence type="ECO:0000313" key="1">
    <source>
        <dbReference type="EMBL" id="QBE61749.1"/>
    </source>
</evidence>
<evidence type="ECO:0000313" key="2">
    <source>
        <dbReference type="Proteomes" id="UP000290637"/>
    </source>
</evidence>
<protein>
    <recommendedName>
        <fullName evidence="3">TetR family transcriptional regulator</fullName>
    </recommendedName>
</protein>
<dbReference type="Proteomes" id="UP000290637">
    <property type="component" value="Chromosome"/>
</dbReference>
<dbReference type="RefSeq" id="WP_130184886.1">
    <property type="nucleotide sequence ID" value="NZ_CP035913.1"/>
</dbReference>
<reference evidence="1 2" key="1">
    <citation type="submission" date="2019-02" db="EMBL/GenBank/DDBJ databases">
        <title>Draft Genome Sequences of Six Type Strains of the Genus Massilia.</title>
        <authorList>
            <person name="Miess H."/>
            <person name="Frediansyhah A."/>
            <person name="Gross H."/>
        </authorList>
    </citation>
    <scope>NUCLEOTIDE SEQUENCE [LARGE SCALE GENOMIC DNA]</scope>
    <source>
        <strain evidence="1 2">DSM 17473</strain>
    </source>
</reference>
<dbReference type="InterPro" id="IPR009057">
    <property type="entry name" value="Homeodomain-like_sf"/>
</dbReference>
<dbReference type="EMBL" id="CP035913">
    <property type="protein sequence ID" value="QBE61749.1"/>
    <property type="molecule type" value="Genomic_DNA"/>
</dbReference>
<accession>A0A4P6KRP4</accession>